<reference evidence="2 3" key="1">
    <citation type="submission" date="2013-12" db="EMBL/GenBank/DDBJ databases">
        <authorList>
            <consortium name="DOE Joint Genome Institute"/>
            <person name="Muyzer G."/>
            <person name="Huntemann M."/>
            <person name="Han J."/>
            <person name="Chen A."/>
            <person name="Kyrpides N."/>
            <person name="Mavromatis K."/>
            <person name="Markowitz V."/>
            <person name="Palaniappan K."/>
            <person name="Ivanova N."/>
            <person name="Schaumberg A."/>
            <person name="Pati A."/>
            <person name="Liolios K."/>
            <person name="Nordberg H.P."/>
            <person name="Cantor M.N."/>
            <person name="Hua S.X."/>
            <person name="Woyke T."/>
        </authorList>
    </citation>
    <scope>NUCLEOTIDE SEQUENCE [LARGE SCALE GENOMIC DNA]</scope>
    <source>
        <strain evidence="2 3">ARh 1</strain>
    </source>
</reference>
<evidence type="ECO:0000313" key="2">
    <source>
        <dbReference type="EMBL" id="AHE99087.1"/>
    </source>
</evidence>
<feature type="binding site" evidence="1">
    <location>
        <position position="208"/>
    </location>
    <ligand>
        <name>Mg(2+)</name>
        <dbReference type="ChEBI" id="CHEBI:18420"/>
        <label>1</label>
    </ligand>
</feature>
<sequence>MIGAIAGDIIGSVYEHRPIKSKAFNLFDPRCRFTDDTVLTVALADTLLTGTPYVDNLRIYHDRYPDRGYGRSFRRWARSPSPAPYGSWGNGAAMRISPVGYAFDDLDTVLRQAEAFTVVTHNHPEGIKGAQAVAAAIFLARTGETRDAIRDTIETRFGYDLNQHTDAIRPGYTFDVSAAGTVPQAIRAFLDSTDFEDAIRIAISLGGDADTLACITGGIAQAFYRNVPNRIQVPVYRILDDRLGQTVLRFMQRYAEFCRETSAGNQKGKSPSEHGA</sequence>
<dbReference type="OrthoDB" id="9798107at2"/>
<dbReference type="PANTHER" id="PTHR16222">
    <property type="entry name" value="ADP-RIBOSYLGLYCOHYDROLASE"/>
    <property type="match status" value="1"/>
</dbReference>
<dbReference type="HOGENOM" id="CLU_024566_1_0_6"/>
<keyword evidence="1" id="KW-0460">Magnesium</keyword>
<gene>
    <name evidence="2" type="ORF">THITH_13400</name>
</gene>
<dbReference type="GO" id="GO:0046872">
    <property type="term" value="F:metal ion binding"/>
    <property type="evidence" value="ECO:0007669"/>
    <property type="project" value="UniProtKB-KW"/>
</dbReference>
<dbReference type="AlphaFoldDB" id="W0DPA5"/>
<dbReference type="KEGG" id="tti:THITH_13400"/>
<feature type="binding site" evidence="1">
    <location>
        <position position="36"/>
    </location>
    <ligand>
        <name>Mg(2+)</name>
        <dbReference type="ChEBI" id="CHEBI:18420"/>
        <label>1</label>
    </ligand>
</feature>
<dbReference type="InterPro" id="IPR005502">
    <property type="entry name" value="Ribosyl_crysJ1"/>
</dbReference>
<accession>W0DPA5</accession>
<dbReference type="InterPro" id="IPR036705">
    <property type="entry name" value="Ribosyl_crysJ1_sf"/>
</dbReference>
<dbReference type="SUPFAM" id="SSF101478">
    <property type="entry name" value="ADP-ribosylglycohydrolase"/>
    <property type="match status" value="1"/>
</dbReference>
<feature type="binding site" evidence="1">
    <location>
        <position position="35"/>
    </location>
    <ligand>
        <name>Mg(2+)</name>
        <dbReference type="ChEBI" id="CHEBI:18420"/>
        <label>1</label>
    </ligand>
</feature>
<dbReference type="Gene3D" id="1.10.4080.10">
    <property type="entry name" value="ADP-ribosylation/Crystallin J1"/>
    <property type="match status" value="1"/>
</dbReference>
<dbReference type="EMBL" id="CP007029">
    <property type="protein sequence ID" value="AHE99087.1"/>
    <property type="molecule type" value="Genomic_DNA"/>
</dbReference>
<feature type="binding site" evidence="1">
    <location>
        <position position="211"/>
    </location>
    <ligand>
        <name>Mg(2+)</name>
        <dbReference type="ChEBI" id="CHEBI:18420"/>
        <label>1</label>
    </ligand>
</feature>
<dbReference type="PANTHER" id="PTHR16222:SF12">
    <property type="entry name" value="ADP-RIBOSYLGLYCOHYDROLASE-RELATED"/>
    <property type="match status" value="1"/>
</dbReference>
<feature type="binding site" evidence="1">
    <location>
        <position position="210"/>
    </location>
    <ligand>
        <name>Mg(2+)</name>
        <dbReference type="ChEBI" id="CHEBI:18420"/>
        <label>1</label>
    </ligand>
</feature>
<feature type="binding site" evidence="1">
    <location>
        <position position="34"/>
    </location>
    <ligand>
        <name>Mg(2+)</name>
        <dbReference type="ChEBI" id="CHEBI:18420"/>
        <label>1</label>
    </ligand>
</feature>
<proteinExistence type="predicted"/>
<dbReference type="STRING" id="713585.THITH_13400"/>
<keyword evidence="3" id="KW-1185">Reference proteome</keyword>
<organism evidence="2 3">
    <name type="scientific">Thioalkalivibrio paradoxus ARh 1</name>
    <dbReference type="NCBI Taxonomy" id="713585"/>
    <lineage>
        <taxon>Bacteria</taxon>
        <taxon>Pseudomonadati</taxon>
        <taxon>Pseudomonadota</taxon>
        <taxon>Gammaproteobacteria</taxon>
        <taxon>Chromatiales</taxon>
        <taxon>Ectothiorhodospiraceae</taxon>
        <taxon>Thioalkalivibrio</taxon>
    </lineage>
</organism>
<dbReference type="InterPro" id="IPR050792">
    <property type="entry name" value="ADP-ribosylglycohydrolase"/>
</dbReference>
<evidence type="ECO:0000256" key="1">
    <source>
        <dbReference type="PIRSR" id="PIRSR605502-1"/>
    </source>
</evidence>
<evidence type="ECO:0000313" key="3">
    <source>
        <dbReference type="Proteomes" id="UP000005289"/>
    </source>
</evidence>
<comment type="cofactor">
    <cofactor evidence="1">
        <name>Mg(2+)</name>
        <dbReference type="ChEBI" id="CHEBI:18420"/>
    </cofactor>
    <text evidence="1">Binds 2 magnesium ions per subunit.</text>
</comment>
<protein>
    <submittedName>
        <fullName evidence="2">Crystallin</fullName>
    </submittedName>
</protein>
<keyword evidence="1" id="KW-0479">Metal-binding</keyword>
<name>W0DPA5_9GAMM</name>
<dbReference type="Proteomes" id="UP000005289">
    <property type="component" value="Chromosome"/>
</dbReference>
<dbReference type="Pfam" id="PF03747">
    <property type="entry name" value="ADP_ribosyl_GH"/>
    <property type="match status" value="1"/>
</dbReference>